<dbReference type="Proteomes" id="UP000234681">
    <property type="component" value="Chromosome 9"/>
</dbReference>
<dbReference type="EMBL" id="CH473997">
    <property type="protein sequence ID" value="EDL91842.1"/>
    <property type="molecule type" value="Genomic_DNA"/>
</dbReference>
<gene>
    <name evidence="1" type="ORF">rCG_55370</name>
</gene>
<dbReference type="AlphaFoldDB" id="A6JR95"/>
<evidence type="ECO:0000313" key="1">
    <source>
        <dbReference type="EMBL" id="EDL91842.1"/>
    </source>
</evidence>
<proteinExistence type="predicted"/>
<organism evidence="1 2">
    <name type="scientific">Rattus norvegicus</name>
    <name type="common">Rat</name>
    <dbReference type="NCBI Taxonomy" id="10116"/>
    <lineage>
        <taxon>Eukaryota</taxon>
        <taxon>Metazoa</taxon>
        <taxon>Chordata</taxon>
        <taxon>Craniata</taxon>
        <taxon>Vertebrata</taxon>
        <taxon>Euteleostomi</taxon>
        <taxon>Mammalia</taxon>
        <taxon>Eutheria</taxon>
        <taxon>Euarchontoglires</taxon>
        <taxon>Glires</taxon>
        <taxon>Rodentia</taxon>
        <taxon>Myomorpha</taxon>
        <taxon>Muroidea</taxon>
        <taxon>Muridae</taxon>
        <taxon>Murinae</taxon>
        <taxon>Rattus</taxon>
    </lineage>
</organism>
<evidence type="ECO:0000313" key="2">
    <source>
        <dbReference type="Proteomes" id="UP000234681"/>
    </source>
</evidence>
<sequence length="30" mass="3576">MWFSKEKNLVTTTLRAMNGKEEFKTVFLIL</sequence>
<protein>
    <submittedName>
        <fullName evidence="1">RCG55370</fullName>
    </submittedName>
</protein>
<accession>A6JR95</accession>
<reference evidence="1 2" key="1">
    <citation type="submission" date="2005-09" db="EMBL/GenBank/DDBJ databases">
        <authorList>
            <person name="Mural R.J."/>
            <person name="Li P.W."/>
            <person name="Adams M.D."/>
            <person name="Amanatides P.G."/>
            <person name="Baden-Tillson H."/>
            <person name="Barnstead M."/>
            <person name="Chin S.H."/>
            <person name="Dew I."/>
            <person name="Evans C.A."/>
            <person name="Ferriera S."/>
            <person name="Flanigan M."/>
            <person name="Fosler C."/>
            <person name="Glodek A."/>
            <person name="Gu Z."/>
            <person name="Holt R.A."/>
            <person name="Jennings D."/>
            <person name="Kraft C.L."/>
            <person name="Lu F."/>
            <person name="Nguyen T."/>
            <person name="Nusskern D.R."/>
            <person name="Pfannkoch C.M."/>
            <person name="Sitter C."/>
            <person name="Sutton G.G."/>
            <person name="Venter J.C."/>
            <person name="Wang Z."/>
            <person name="Woodage T."/>
            <person name="Zheng X.H."/>
            <person name="Zhong F."/>
        </authorList>
    </citation>
    <scope>NUCLEOTIDE SEQUENCE [LARGE SCALE GENOMIC DNA]</scope>
    <source>
        <strain>BN</strain>
        <strain evidence="2">Sprague-Dawley</strain>
    </source>
</reference>
<name>A6JR95_RAT</name>